<comment type="caution">
    <text evidence="2">The sequence shown here is derived from an EMBL/GenBank/DDBJ whole genome shotgun (WGS) entry which is preliminary data.</text>
</comment>
<dbReference type="Proteomes" id="UP000093779">
    <property type="component" value="Unassembled WGS sequence"/>
</dbReference>
<dbReference type="EMBL" id="LZHX01000083">
    <property type="protein sequence ID" value="OBF15023.1"/>
    <property type="molecule type" value="Genomic_DNA"/>
</dbReference>
<feature type="region of interest" description="Disordered" evidence="1">
    <location>
        <begin position="95"/>
        <end position="116"/>
    </location>
</feature>
<protein>
    <submittedName>
        <fullName evidence="2">Uncharacterized protein</fullName>
    </submittedName>
</protein>
<feature type="compositionally biased region" description="Polar residues" evidence="1">
    <location>
        <begin position="103"/>
        <end position="116"/>
    </location>
</feature>
<name>A0A1A2V2H8_9MYCO</name>
<evidence type="ECO:0000256" key="1">
    <source>
        <dbReference type="SAM" id="MobiDB-lite"/>
    </source>
</evidence>
<evidence type="ECO:0000313" key="2">
    <source>
        <dbReference type="EMBL" id="OBF15023.1"/>
    </source>
</evidence>
<dbReference type="RefSeq" id="WP_064898496.1">
    <property type="nucleotide sequence ID" value="NZ_LZHU01000065.1"/>
</dbReference>
<organism evidence="2 3">
    <name type="scientific">Mycolicibacterium conceptionense</name>
    <dbReference type="NCBI Taxonomy" id="451644"/>
    <lineage>
        <taxon>Bacteria</taxon>
        <taxon>Bacillati</taxon>
        <taxon>Actinomycetota</taxon>
        <taxon>Actinomycetes</taxon>
        <taxon>Mycobacteriales</taxon>
        <taxon>Mycobacteriaceae</taxon>
        <taxon>Mycolicibacterium</taxon>
    </lineage>
</organism>
<proteinExistence type="predicted"/>
<dbReference type="AlphaFoldDB" id="A0A1A2V2H8"/>
<sequence>MSRRQKTAGDRLREQLDSQLARAGEDIGAQLEWTSQEEIVIARAVDAADRAEHLAGCWDALTANPETDPALLVKVSGELRALEKSINEMVYKVSMSEDRAKSTQHQRAAQSRWGTH</sequence>
<accession>A0A1A2V2H8</accession>
<gene>
    <name evidence="2" type="ORF">A5726_22860</name>
</gene>
<evidence type="ECO:0000313" key="3">
    <source>
        <dbReference type="Proteomes" id="UP000093779"/>
    </source>
</evidence>
<reference evidence="2 3" key="1">
    <citation type="submission" date="2016-06" db="EMBL/GenBank/DDBJ databases">
        <authorList>
            <person name="Kjaerup R.B."/>
            <person name="Dalgaard T.S."/>
            <person name="Juul-Madsen H.R."/>
        </authorList>
    </citation>
    <scope>NUCLEOTIDE SEQUENCE [LARGE SCALE GENOMIC DNA]</scope>
    <source>
        <strain evidence="2 3">ACS1953</strain>
    </source>
</reference>